<evidence type="ECO:0000313" key="3">
    <source>
        <dbReference type="Proteomes" id="UP000286100"/>
    </source>
</evidence>
<dbReference type="SUPFAM" id="SSF56112">
    <property type="entry name" value="Protein kinase-like (PK-like)"/>
    <property type="match status" value="1"/>
</dbReference>
<dbReference type="RefSeq" id="WP_119765136.1">
    <property type="nucleotide sequence ID" value="NZ_QYUM01000004.1"/>
</dbReference>
<dbReference type="InterPro" id="IPR052898">
    <property type="entry name" value="ACAD10-like"/>
</dbReference>
<evidence type="ECO:0000313" key="2">
    <source>
        <dbReference type="EMBL" id="RJF85919.1"/>
    </source>
</evidence>
<comment type="caution">
    <text evidence="2">The sequence shown here is derived from an EMBL/GenBank/DDBJ whole genome shotgun (WGS) entry which is preliminary data.</text>
</comment>
<accession>A0A418W7D7</accession>
<dbReference type="InterPro" id="IPR011009">
    <property type="entry name" value="Kinase-like_dom_sf"/>
</dbReference>
<dbReference type="Proteomes" id="UP000286100">
    <property type="component" value="Unassembled WGS sequence"/>
</dbReference>
<dbReference type="InterPro" id="IPR041726">
    <property type="entry name" value="ACAD10_11_N"/>
</dbReference>
<organism evidence="2 3">
    <name type="scientific">Sphingomonas cavernae</name>
    <dbReference type="NCBI Taxonomy" id="2320861"/>
    <lineage>
        <taxon>Bacteria</taxon>
        <taxon>Pseudomonadati</taxon>
        <taxon>Pseudomonadota</taxon>
        <taxon>Alphaproteobacteria</taxon>
        <taxon>Sphingomonadales</taxon>
        <taxon>Sphingomonadaceae</taxon>
        <taxon>Sphingomonas</taxon>
    </lineage>
</organism>
<dbReference type="AlphaFoldDB" id="A0A418W7D7"/>
<dbReference type="CDD" id="cd05154">
    <property type="entry name" value="ACAD10_11_N-like"/>
    <property type="match status" value="1"/>
</dbReference>
<evidence type="ECO:0000259" key="1">
    <source>
        <dbReference type="Pfam" id="PF01636"/>
    </source>
</evidence>
<keyword evidence="3" id="KW-1185">Reference proteome</keyword>
<dbReference type="EMBL" id="QYUM01000004">
    <property type="protein sequence ID" value="RJF85919.1"/>
    <property type="molecule type" value="Genomic_DNA"/>
</dbReference>
<name>A0A418W7D7_9SPHN</name>
<dbReference type="Gene3D" id="3.90.1200.10">
    <property type="match status" value="1"/>
</dbReference>
<feature type="domain" description="Aminoglycoside phosphotransferase" evidence="1">
    <location>
        <begin position="46"/>
        <end position="265"/>
    </location>
</feature>
<keyword evidence="2" id="KW-0808">Transferase</keyword>
<sequence length="358" mass="39455">MTQPSDAQTTMVGTTDVPEKDRLDEAALTAWMQANVEGFEGPIRLSKFKGGQSNPTYRIDAGSGAYVLRRKPFGPLLPSAHAVDREYRLIAALHPAGFPVARPYGLCTDDGVIGSMFYIMGLVEGRNLWDGSLPGMAPAERTGIYNAMIDTLAQLHTIDHEAVGLGDYGKPGNYFERQVGRWTKQYRAAETETIPEIDRLIEWLPRTLPVQDRVSIVHGDFRIDNMIFDAREPKVHAVLDWELSTLGDPLADFSYLLMNWVTEPEGRSGISGLDLDALGIPTIEQAVARYCAATGRDGVPDLNWYFSYNLFRLAGIVQGIRRRIIDGTASSAQAEKTVARMPGLAKAAWHFAELAGAR</sequence>
<dbReference type="GO" id="GO:0016740">
    <property type="term" value="F:transferase activity"/>
    <property type="evidence" value="ECO:0007669"/>
    <property type="project" value="UniProtKB-KW"/>
</dbReference>
<gene>
    <name evidence="2" type="ORF">D3876_18890</name>
</gene>
<dbReference type="Pfam" id="PF01636">
    <property type="entry name" value="APH"/>
    <property type="match status" value="1"/>
</dbReference>
<protein>
    <submittedName>
        <fullName evidence="2">Phosphotransferase family protein</fullName>
    </submittedName>
</protein>
<dbReference type="PANTHER" id="PTHR47829:SF3">
    <property type="entry name" value="AMINOGLYCOSIDE PHOSPHOTRANSFERASE DOMAIN-CONTAINING PROTEIN"/>
    <property type="match status" value="1"/>
</dbReference>
<dbReference type="Gene3D" id="3.30.200.20">
    <property type="entry name" value="Phosphorylase Kinase, domain 1"/>
    <property type="match status" value="1"/>
</dbReference>
<proteinExistence type="predicted"/>
<reference evidence="2 3" key="1">
    <citation type="submission" date="2018-09" db="EMBL/GenBank/DDBJ databases">
        <authorList>
            <person name="Zhu H."/>
        </authorList>
    </citation>
    <scope>NUCLEOTIDE SEQUENCE [LARGE SCALE GENOMIC DNA]</scope>
    <source>
        <strain evidence="2 3">K2R01-6</strain>
    </source>
</reference>
<dbReference type="PANTHER" id="PTHR47829">
    <property type="entry name" value="HYDROLASE, PUTATIVE (AFU_ORTHOLOGUE AFUA_1G12880)-RELATED"/>
    <property type="match status" value="1"/>
</dbReference>
<dbReference type="OrthoDB" id="3806873at2"/>
<dbReference type="InterPro" id="IPR002575">
    <property type="entry name" value="Aminoglycoside_PTrfase"/>
</dbReference>